<dbReference type="GO" id="GO:0016020">
    <property type="term" value="C:membrane"/>
    <property type="evidence" value="ECO:0007669"/>
    <property type="project" value="UniProtKB-SubCell"/>
</dbReference>
<evidence type="ECO:0000256" key="5">
    <source>
        <dbReference type="ARBA" id="ARBA00023136"/>
    </source>
</evidence>
<dbReference type="InterPro" id="IPR053937">
    <property type="entry name" value="GOST_TM"/>
</dbReference>
<dbReference type="EMBL" id="UYRV01001286">
    <property type="protein sequence ID" value="VDK46652.1"/>
    <property type="molecule type" value="Genomic_DNA"/>
</dbReference>
<sequence length="336" mass="37950">MVNYTDPPGRGSESAKCRDSVGNCPPSTKKRTYQMIGFAQSALNQTQIEIRLSCVEENVDMVFQVEYALRSSPCDKEFFDAKRADNLRKLLTFYFSDPDHIPDTYSYDKIVYYKSKPQNFSCRDSHGSIIFSEADPHAMMVKNVTTLLQFQDRRDKRSNPIVSTSLSSWNPAQTIPADGIYFLVMKIIGVSYPSSSPSEEHNVTITVKWKQPHGFLSAIDYPLLRYFEDSILDRLAFNHLIIHQPHCMHVTGAVIILGMIEKAFFLAEYSTMNTSGRSVEGVLELAELVSCAKRTMSRVLVIIVSVGYGVVKPRLGNTLSQVCWLIQRLLLCIDCS</sequence>
<evidence type="ECO:0000256" key="1">
    <source>
        <dbReference type="ARBA" id="ARBA00004141"/>
    </source>
</evidence>
<keyword evidence="2" id="KW-0812">Transmembrane</keyword>
<name>A0A3P6Q9X6_CYLGO</name>
<keyword evidence="5" id="KW-0472">Membrane</keyword>
<evidence type="ECO:0000313" key="9">
    <source>
        <dbReference type="Proteomes" id="UP000271889"/>
    </source>
</evidence>
<reference evidence="8 9" key="1">
    <citation type="submission" date="2018-11" db="EMBL/GenBank/DDBJ databases">
        <authorList>
            <consortium name="Pathogen Informatics"/>
        </authorList>
    </citation>
    <scope>NUCLEOTIDE SEQUENCE [LARGE SCALE GENOMIC DNA]</scope>
</reference>
<organism evidence="8 9">
    <name type="scientific">Cylicostephanus goldi</name>
    <name type="common">Nematode worm</name>
    <dbReference type="NCBI Taxonomy" id="71465"/>
    <lineage>
        <taxon>Eukaryota</taxon>
        <taxon>Metazoa</taxon>
        <taxon>Ecdysozoa</taxon>
        <taxon>Nematoda</taxon>
        <taxon>Chromadorea</taxon>
        <taxon>Rhabditida</taxon>
        <taxon>Rhabditina</taxon>
        <taxon>Rhabditomorpha</taxon>
        <taxon>Strongyloidea</taxon>
        <taxon>Strongylidae</taxon>
        <taxon>Cylicostephanus</taxon>
    </lineage>
</organism>
<dbReference type="GO" id="GO:0042147">
    <property type="term" value="P:retrograde transport, endosome to Golgi"/>
    <property type="evidence" value="ECO:0007669"/>
    <property type="project" value="TreeGrafter"/>
</dbReference>
<evidence type="ECO:0000256" key="3">
    <source>
        <dbReference type="ARBA" id="ARBA00022729"/>
    </source>
</evidence>
<evidence type="ECO:0000313" key="8">
    <source>
        <dbReference type="EMBL" id="VDK46652.1"/>
    </source>
</evidence>
<dbReference type="AlphaFoldDB" id="A0A3P6Q9X6"/>
<gene>
    <name evidence="8" type="ORF">CGOC_LOCUS824</name>
</gene>
<keyword evidence="4" id="KW-1133">Transmembrane helix</keyword>
<evidence type="ECO:0000259" key="7">
    <source>
        <dbReference type="Pfam" id="PF06814"/>
    </source>
</evidence>
<evidence type="ECO:0000256" key="4">
    <source>
        <dbReference type="ARBA" id="ARBA00022989"/>
    </source>
</evidence>
<feature type="domain" description="GOST seven transmembrane" evidence="7">
    <location>
        <begin position="252"/>
        <end position="324"/>
    </location>
</feature>
<dbReference type="Proteomes" id="UP000271889">
    <property type="component" value="Unassembled WGS sequence"/>
</dbReference>
<comment type="subcellular location">
    <subcellularLocation>
        <location evidence="1">Membrane</location>
        <topology evidence="1">Multi-pass membrane protein</topology>
    </subcellularLocation>
</comment>
<dbReference type="InterPro" id="IPR009637">
    <property type="entry name" value="GPR107/GPR108-like"/>
</dbReference>
<evidence type="ECO:0000256" key="2">
    <source>
        <dbReference type="ARBA" id="ARBA00022692"/>
    </source>
</evidence>
<dbReference type="GO" id="GO:0005829">
    <property type="term" value="C:cytosol"/>
    <property type="evidence" value="ECO:0007669"/>
    <property type="project" value="GOC"/>
</dbReference>
<feature type="region of interest" description="Disordered" evidence="6">
    <location>
        <begin position="1"/>
        <end position="21"/>
    </location>
</feature>
<proteinExistence type="predicted"/>
<dbReference type="PANTHER" id="PTHR21229">
    <property type="entry name" value="LUNG SEVEN TRANSMEMBRANE RECEPTOR"/>
    <property type="match status" value="1"/>
</dbReference>
<accession>A0A3P6Q9X6</accession>
<keyword evidence="9" id="KW-1185">Reference proteome</keyword>
<protein>
    <recommendedName>
        <fullName evidence="7">GOST seven transmembrane domain-containing protein</fullName>
    </recommendedName>
</protein>
<keyword evidence="3" id="KW-0732">Signal</keyword>
<dbReference type="Pfam" id="PF06814">
    <property type="entry name" value="GOST_TM"/>
    <property type="match status" value="1"/>
</dbReference>
<dbReference type="OrthoDB" id="19932at2759"/>
<dbReference type="GO" id="GO:0005794">
    <property type="term" value="C:Golgi apparatus"/>
    <property type="evidence" value="ECO:0007669"/>
    <property type="project" value="TreeGrafter"/>
</dbReference>
<dbReference type="PANTHER" id="PTHR21229:SF1">
    <property type="entry name" value="GH17801P"/>
    <property type="match status" value="1"/>
</dbReference>
<evidence type="ECO:0000256" key="6">
    <source>
        <dbReference type="SAM" id="MobiDB-lite"/>
    </source>
</evidence>